<dbReference type="Proteomes" id="UP000192936">
    <property type="component" value="Unassembled WGS sequence"/>
</dbReference>
<evidence type="ECO:0000256" key="1">
    <source>
        <dbReference type="SAM" id="Phobius"/>
    </source>
</evidence>
<dbReference type="AlphaFoldDB" id="A0A1X7EC50"/>
<dbReference type="OrthoDB" id="278870at2"/>
<feature type="transmembrane region" description="Helical" evidence="1">
    <location>
        <begin position="93"/>
        <end position="116"/>
    </location>
</feature>
<protein>
    <submittedName>
        <fullName evidence="2">Uncharacterized protein</fullName>
    </submittedName>
</protein>
<gene>
    <name evidence="2" type="ORF">SAMN02982917_1501</name>
</gene>
<dbReference type="EMBL" id="FXAK01000002">
    <property type="protein sequence ID" value="SMF31429.1"/>
    <property type="molecule type" value="Genomic_DNA"/>
</dbReference>
<keyword evidence="1" id="KW-0812">Transmembrane</keyword>
<accession>A0A1X7EC50</accession>
<dbReference type="STRING" id="286727.SAMN02982917_1501"/>
<reference evidence="2 3" key="1">
    <citation type="submission" date="2017-04" db="EMBL/GenBank/DDBJ databases">
        <authorList>
            <person name="Afonso C.L."/>
            <person name="Miller P.J."/>
            <person name="Scott M.A."/>
            <person name="Spackman E."/>
            <person name="Goraichik I."/>
            <person name="Dimitrov K.M."/>
            <person name="Suarez D.L."/>
            <person name="Swayne D.E."/>
        </authorList>
    </citation>
    <scope>NUCLEOTIDE SEQUENCE [LARGE SCALE GENOMIC DNA]</scope>
    <source>
        <strain evidence="2 3">A2P</strain>
    </source>
</reference>
<feature type="transmembrane region" description="Helical" evidence="1">
    <location>
        <begin position="51"/>
        <end position="73"/>
    </location>
</feature>
<name>A0A1X7EC50_9PROT</name>
<proteinExistence type="predicted"/>
<keyword evidence="1" id="KW-1133">Transmembrane helix</keyword>
<organism evidence="2 3">
    <name type="scientific">Azospirillum oryzae</name>
    <dbReference type="NCBI Taxonomy" id="286727"/>
    <lineage>
        <taxon>Bacteria</taxon>
        <taxon>Pseudomonadati</taxon>
        <taxon>Pseudomonadota</taxon>
        <taxon>Alphaproteobacteria</taxon>
        <taxon>Rhodospirillales</taxon>
        <taxon>Azospirillaceae</taxon>
        <taxon>Azospirillum</taxon>
    </lineage>
</organism>
<keyword evidence="1" id="KW-0472">Membrane</keyword>
<evidence type="ECO:0000313" key="2">
    <source>
        <dbReference type="EMBL" id="SMF31429.1"/>
    </source>
</evidence>
<evidence type="ECO:0000313" key="3">
    <source>
        <dbReference type="Proteomes" id="UP000192936"/>
    </source>
</evidence>
<dbReference type="RefSeq" id="WP_085083817.1">
    <property type="nucleotide sequence ID" value="NZ_FXAK01000002.1"/>
</dbReference>
<feature type="transmembrane region" description="Helical" evidence="1">
    <location>
        <begin position="6"/>
        <end position="30"/>
    </location>
</feature>
<sequence>MASRSFPGIFIGMLAPFLIWAAHFGVVYGINGMVCARRVEDARLFGFPMSVALVGIATLLALGWVAVLMVKAWRGAGPGKHVGAADPRRFARWFAIAGSGAALVAILWVGMPALMVPACG</sequence>